<name>A0A834T0N3_9FABA</name>
<dbReference type="AlphaFoldDB" id="A0A834T0N3"/>
<feature type="region of interest" description="Disordered" evidence="1">
    <location>
        <begin position="521"/>
        <end position="542"/>
    </location>
</feature>
<proteinExistence type="predicted"/>
<dbReference type="Proteomes" id="UP000634136">
    <property type="component" value="Unassembled WGS sequence"/>
</dbReference>
<feature type="region of interest" description="Disordered" evidence="1">
    <location>
        <begin position="246"/>
        <end position="281"/>
    </location>
</feature>
<dbReference type="InterPro" id="IPR040256">
    <property type="entry name" value="At4g02000-like"/>
</dbReference>
<dbReference type="EMBL" id="JAAIUW010000010">
    <property type="protein sequence ID" value="KAF7812221.1"/>
    <property type="molecule type" value="Genomic_DNA"/>
</dbReference>
<evidence type="ECO:0000313" key="3">
    <source>
        <dbReference type="Proteomes" id="UP000634136"/>
    </source>
</evidence>
<evidence type="ECO:0000313" key="2">
    <source>
        <dbReference type="EMBL" id="KAF7812221.1"/>
    </source>
</evidence>
<evidence type="ECO:0000256" key="1">
    <source>
        <dbReference type="SAM" id="MobiDB-lite"/>
    </source>
</evidence>
<sequence>MATYWDKANLTEFHPLKRRKLSTMAHNPREIGWTDSTDSDSDVDMEDAMDNNDNILPQPPPPTSPLRSLWAYSPDHNNFVLYFELPEDMYFMANNGPWAVQGDLLAVFPWEPNMVLNRLVVTNISVWVQLWGLPLEFQTTLIAQRIGELIGDVRGIDWSAELPRNIRFMRVRVRLPIDQPLLMGVMLANDQRELMWATLLMQRFHVNYGLMMVRPYFIPEARRFLNQSYRRSTFVAAFQTPDGIAYRPRNPEPMQFEADTDEEVPPPPNETLQPPVSPQPEEDIDPLAEEWFNNIELDDALLPALGMERIDSDEEDLLSSSIDHTESHPVEAQVPLDPSQLENLDPELESLMEKYCSYSSPIPHPSPGVRLTDSLHEELCQEQGFKWVEFDDGQYGLTNAKLTPDPEWCHSPNSAVPSPQAQHLMANTQWQDILELHDFFQQPPLGRHVNQMEIGESSSARQNTSLPSNNFEIEEMTAGIIVPSGPPHGTVPGFTPNGLLMYVVSGPDLYDDYMAAAILSPVPEETPSEVERGTTEDGTDDSASSINLLAYFANAELHTSPHDLVDVSVAGDGASQLSPHSDLGLHQHLPCVDISVVSMDQDDEATHQMSQSIFHSPGPPSNNVDNRASLNSLEPDLTPTTVKKRALTSKEFKDMLFKRAKLAPLAASGNMKKNLSLTRRRGKRKHRPDTDDTEEGVAELKRARKGLTAEVQEVFKRLVDEMVAMVNCWEYEGPLQFDA</sequence>
<dbReference type="PANTHER" id="PTHR31286">
    <property type="entry name" value="GLYCINE-RICH CELL WALL STRUCTURAL PROTEIN 1.8-LIKE"/>
    <property type="match status" value="1"/>
</dbReference>
<protein>
    <submittedName>
        <fullName evidence="2">Pyruvate carboxyltransferase</fullName>
    </submittedName>
</protein>
<comment type="caution">
    <text evidence="2">The sequence shown here is derived from an EMBL/GenBank/DDBJ whole genome shotgun (WGS) entry which is preliminary data.</text>
</comment>
<organism evidence="2 3">
    <name type="scientific">Senna tora</name>
    <dbReference type="NCBI Taxonomy" id="362788"/>
    <lineage>
        <taxon>Eukaryota</taxon>
        <taxon>Viridiplantae</taxon>
        <taxon>Streptophyta</taxon>
        <taxon>Embryophyta</taxon>
        <taxon>Tracheophyta</taxon>
        <taxon>Spermatophyta</taxon>
        <taxon>Magnoliopsida</taxon>
        <taxon>eudicotyledons</taxon>
        <taxon>Gunneridae</taxon>
        <taxon>Pentapetalae</taxon>
        <taxon>rosids</taxon>
        <taxon>fabids</taxon>
        <taxon>Fabales</taxon>
        <taxon>Fabaceae</taxon>
        <taxon>Caesalpinioideae</taxon>
        <taxon>Cassia clade</taxon>
        <taxon>Senna</taxon>
    </lineage>
</organism>
<reference evidence="2" key="1">
    <citation type="submission" date="2020-09" db="EMBL/GenBank/DDBJ databases">
        <title>Genome-Enabled Discovery of Anthraquinone Biosynthesis in Senna tora.</title>
        <authorList>
            <person name="Kang S.-H."/>
            <person name="Pandey R.P."/>
            <person name="Lee C.-M."/>
            <person name="Sim J.-S."/>
            <person name="Jeong J.-T."/>
            <person name="Choi B.-S."/>
            <person name="Jung M."/>
            <person name="Ginzburg D."/>
            <person name="Zhao K."/>
            <person name="Won S.Y."/>
            <person name="Oh T.-J."/>
            <person name="Yu Y."/>
            <person name="Kim N.-H."/>
            <person name="Lee O.R."/>
            <person name="Lee T.-H."/>
            <person name="Bashyal P."/>
            <person name="Kim T.-S."/>
            <person name="Lee W.-H."/>
            <person name="Kawkins C."/>
            <person name="Kim C.-K."/>
            <person name="Kim J.S."/>
            <person name="Ahn B.O."/>
            <person name="Rhee S.Y."/>
            <person name="Sohng J.K."/>
        </authorList>
    </citation>
    <scope>NUCLEOTIDE SEQUENCE</scope>
    <source>
        <tissue evidence="2">Leaf</tissue>
    </source>
</reference>
<dbReference type="PANTHER" id="PTHR31286:SF167">
    <property type="entry name" value="OS09G0268800 PROTEIN"/>
    <property type="match status" value="1"/>
</dbReference>
<feature type="region of interest" description="Disordered" evidence="1">
    <location>
        <begin position="676"/>
        <end position="696"/>
    </location>
</feature>
<keyword evidence="3" id="KW-1185">Reference proteome</keyword>
<keyword evidence="2" id="KW-0670">Pyruvate</keyword>
<gene>
    <name evidence="2" type="ORF">G2W53_033197</name>
</gene>
<feature type="compositionally biased region" description="Basic residues" evidence="1">
    <location>
        <begin position="678"/>
        <end position="687"/>
    </location>
</feature>
<keyword evidence="2" id="KW-0808">Transferase</keyword>
<dbReference type="OrthoDB" id="10652694at2759"/>
<feature type="region of interest" description="Disordered" evidence="1">
    <location>
        <begin position="603"/>
        <end position="636"/>
    </location>
</feature>
<accession>A0A834T0N3</accession>
<feature type="compositionally biased region" description="Polar residues" evidence="1">
    <location>
        <begin position="621"/>
        <end position="632"/>
    </location>
</feature>
<dbReference type="GO" id="GO:0016740">
    <property type="term" value="F:transferase activity"/>
    <property type="evidence" value="ECO:0007669"/>
    <property type="project" value="UniProtKB-KW"/>
</dbReference>